<evidence type="ECO:0000256" key="1">
    <source>
        <dbReference type="ARBA" id="ARBA00004141"/>
    </source>
</evidence>
<proteinExistence type="inferred from homology"/>
<feature type="region of interest" description="Disordered" evidence="8">
    <location>
        <begin position="58"/>
        <end position="98"/>
    </location>
</feature>
<reference evidence="9 10" key="1">
    <citation type="submission" date="2018-04" db="EMBL/GenBank/DDBJ databases">
        <authorList>
            <person name="Zhang X."/>
            <person name="Yuan J."/>
            <person name="Li F."/>
            <person name="Xiang J."/>
        </authorList>
    </citation>
    <scope>NUCLEOTIDE SEQUENCE [LARGE SCALE GENOMIC DNA]</scope>
    <source>
        <tissue evidence="9">Muscle</tissue>
    </source>
</reference>
<evidence type="ECO:0000256" key="8">
    <source>
        <dbReference type="SAM" id="MobiDB-lite"/>
    </source>
</evidence>
<dbReference type="InterPro" id="IPR001991">
    <property type="entry name" value="Na-dicarboxylate_symporter"/>
</dbReference>
<evidence type="ECO:0000256" key="3">
    <source>
        <dbReference type="ARBA" id="ARBA00022448"/>
    </source>
</evidence>
<evidence type="ECO:0000313" key="9">
    <source>
        <dbReference type="EMBL" id="ROT66408.1"/>
    </source>
</evidence>
<protein>
    <recommendedName>
        <fullName evidence="7">Amino acid transporter</fullName>
    </recommendedName>
</protein>
<dbReference type="PANTHER" id="PTHR11958">
    <property type="entry name" value="SODIUM/DICARBOXYLATE SYMPORTER-RELATED"/>
    <property type="match status" value="1"/>
</dbReference>
<keyword evidence="6 7" id="KW-0472">Membrane</keyword>
<evidence type="ECO:0000256" key="4">
    <source>
        <dbReference type="ARBA" id="ARBA00022692"/>
    </source>
</evidence>
<dbReference type="PRINTS" id="PR00173">
    <property type="entry name" value="EDTRNSPORT"/>
</dbReference>
<evidence type="ECO:0000256" key="5">
    <source>
        <dbReference type="ARBA" id="ARBA00022989"/>
    </source>
</evidence>
<sequence length="254" mass="27572">MTGESAGAFATVQIDLSCVSACSTLGPVPTVVINSSREPFEEMRLPVVLKFPFRSAPDRPYRRPEASRRRSRGATPTNFSLPRSTTQPTISTWTDGRTTTTSAAMSRPRFSCKPSDIKQAIRNNLLPILTISGVTGGIVLGVILRYSRSERWTKREVMYVGYVGELFLRALKALIIPLIVSSLVSAIGSLDLSLSKKIGLRAIAYYLTTTVSAVILGIILVVSIHPGKGNDDDITKAGEAKASYTPDLLMDLPR</sequence>
<feature type="transmembrane region" description="Helical" evidence="7">
    <location>
        <begin position="202"/>
        <end position="224"/>
    </location>
</feature>
<dbReference type="InterPro" id="IPR050746">
    <property type="entry name" value="DAACS"/>
</dbReference>
<keyword evidence="4 7" id="KW-0812">Transmembrane</keyword>
<evidence type="ECO:0000313" key="10">
    <source>
        <dbReference type="Proteomes" id="UP000283509"/>
    </source>
</evidence>
<evidence type="ECO:0000256" key="6">
    <source>
        <dbReference type="ARBA" id="ARBA00023136"/>
    </source>
</evidence>
<keyword evidence="3 7" id="KW-0813">Transport</keyword>
<accession>A0A3R7M3R7</accession>
<dbReference type="InterPro" id="IPR036458">
    <property type="entry name" value="Na:dicarbo_symporter_sf"/>
</dbReference>
<dbReference type="Pfam" id="PF00375">
    <property type="entry name" value="SDF"/>
    <property type="match status" value="1"/>
</dbReference>
<comment type="subcellular location">
    <subcellularLocation>
        <location evidence="1 7">Membrane</location>
        <topology evidence="1 7">Multi-pass membrane protein</topology>
    </subcellularLocation>
</comment>
<evidence type="ECO:0000256" key="2">
    <source>
        <dbReference type="ARBA" id="ARBA00006148"/>
    </source>
</evidence>
<dbReference type="GO" id="GO:0015501">
    <property type="term" value="F:glutamate:sodium symporter activity"/>
    <property type="evidence" value="ECO:0007669"/>
    <property type="project" value="TreeGrafter"/>
</dbReference>
<keyword evidence="10" id="KW-1185">Reference proteome</keyword>
<dbReference type="GO" id="GO:0005313">
    <property type="term" value="F:L-glutamate transmembrane transporter activity"/>
    <property type="evidence" value="ECO:0007669"/>
    <property type="project" value="TreeGrafter"/>
</dbReference>
<feature type="transmembrane region" description="Helical" evidence="7">
    <location>
        <begin position="166"/>
        <end position="190"/>
    </location>
</feature>
<comment type="similarity">
    <text evidence="2 7">Belongs to the dicarboxylate/amino acid:cation symporter (DAACS) (TC 2.A.23) family.</text>
</comment>
<keyword evidence="5 7" id="KW-1133">Transmembrane helix</keyword>
<dbReference type="OrthoDB" id="5877963at2759"/>
<keyword evidence="7" id="KW-0769">Symport</keyword>
<dbReference type="STRING" id="6689.A0A3R7M3R7"/>
<dbReference type="GO" id="GO:0015175">
    <property type="term" value="F:neutral L-amino acid transmembrane transporter activity"/>
    <property type="evidence" value="ECO:0007669"/>
    <property type="project" value="TreeGrafter"/>
</dbReference>
<feature type="compositionally biased region" description="Polar residues" evidence="8">
    <location>
        <begin position="74"/>
        <end position="88"/>
    </location>
</feature>
<name>A0A3R7M3R7_PENVA</name>
<dbReference type="EMBL" id="QCYY01002939">
    <property type="protein sequence ID" value="ROT66408.1"/>
    <property type="molecule type" value="Genomic_DNA"/>
</dbReference>
<feature type="compositionally biased region" description="Basic and acidic residues" evidence="8">
    <location>
        <begin position="58"/>
        <end position="68"/>
    </location>
</feature>
<comment type="caution">
    <text evidence="7">Lacks conserved residue(s) required for the propagation of feature annotation.</text>
</comment>
<dbReference type="Gene3D" id="1.10.3860.10">
    <property type="entry name" value="Sodium:dicarboxylate symporter"/>
    <property type="match status" value="1"/>
</dbReference>
<dbReference type="GO" id="GO:0005886">
    <property type="term" value="C:plasma membrane"/>
    <property type="evidence" value="ECO:0007669"/>
    <property type="project" value="TreeGrafter"/>
</dbReference>
<dbReference type="AlphaFoldDB" id="A0A3R7M3R7"/>
<dbReference type="PANTHER" id="PTHR11958:SF63">
    <property type="entry name" value="AMINO ACID TRANSPORTER"/>
    <property type="match status" value="1"/>
</dbReference>
<dbReference type="SUPFAM" id="SSF118215">
    <property type="entry name" value="Proton glutamate symport protein"/>
    <property type="match status" value="1"/>
</dbReference>
<feature type="compositionally biased region" description="Low complexity" evidence="8">
    <location>
        <begin position="89"/>
        <end position="98"/>
    </location>
</feature>
<comment type="caution">
    <text evidence="9">The sequence shown here is derived from an EMBL/GenBank/DDBJ whole genome shotgun (WGS) entry which is preliminary data.</text>
</comment>
<gene>
    <name evidence="9" type="ORF">C7M84_015569</name>
</gene>
<dbReference type="Proteomes" id="UP000283509">
    <property type="component" value="Unassembled WGS sequence"/>
</dbReference>
<organism evidence="9 10">
    <name type="scientific">Penaeus vannamei</name>
    <name type="common">Whiteleg shrimp</name>
    <name type="synonym">Litopenaeus vannamei</name>
    <dbReference type="NCBI Taxonomy" id="6689"/>
    <lineage>
        <taxon>Eukaryota</taxon>
        <taxon>Metazoa</taxon>
        <taxon>Ecdysozoa</taxon>
        <taxon>Arthropoda</taxon>
        <taxon>Crustacea</taxon>
        <taxon>Multicrustacea</taxon>
        <taxon>Malacostraca</taxon>
        <taxon>Eumalacostraca</taxon>
        <taxon>Eucarida</taxon>
        <taxon>Decapoda</taxon>
        <taxon>Dendrobranchiata</taxon>
        <taxon>Penaeoidea</taxon>
        <taxon>Penaeidae</taxon>
        <taxon>Penaeus</taxon>
    </lineage>
</organism>
<reference evidence="9 10" key="2">
    <citation type="submission" date="2019-01" db="EMBL/GenBank/DDBJ databases">
        <title>The decoding of complex shrimp genome reveals the adaptation for benthos swimmer, frequently molting mechanism and breeding impact on genome.</title>
        <authorList>
            <person name="Sun Y."/>
            <person name="Gao Y."/>
            <person name="Yu Y."/>
        </authorList>
    </citation>
    <scope>NUCLEOTIDE SEQUENCE [LARGE SCALE GENOMIC DNA]</scope>
    <source>
        <tissue evidence="9">Muscle</tissue>
    </source>
</reference>
<evidence type="ECO:0000256" key="7">
    <source>
        <dbReference type="RuleBase" id="RU361216"/>
    </source>
</evidence>
<feature type="transmembrane region" description="Helical" evidence="7">
    <location>
        <begin position="125"/>
        <end position="146"/>
    </location>
</feature>